<dbReference type="SUPFAM" id="SSF52058">
    <property type="entry name" value="L domain-like"/>
    <property type="match status" value="1"/>
</dbReference>
<keyword evidence="3" id="KW-0472">Membrane</keyword>
<dbReference type="PANTHER" id="PTHR46652:SF3">
    <property type="entry name" value="LEUCINE-RICH REPEAT-CONTAINING PROTEIN 9"/>
    <property type="match status" value="1"/>
</dbReference>
<keyword evidence="1" id="KW-0433">Leucine-rich repeat</keyword>
<organism evidence="4 5">
    <name type="scientific">Xylanibacter brevis</name>
    <dbReference type="NCBI Taxonomy" id="83231"/>
    <lineage>
        <taxon>Bacteria</taxon>
        <taxon>Pseudomonadati</taxon>
        <taxon>Bacteroidota</taxon>
        <taxon>Bacteroidia</taxon>
        <taxon>Bacteroidales</taxon>
        <taxon>Prevotellaceae</taxon>
        <taxon>Xylanibacter</taxon>
    </lineage>
</organism>
<dbReference type="Pfam" id="PF13306">
    <property type="entry name" value="LRR_5"/>
    <property type="match status" value="1"/>
</dbReference>
<name>A0ABS9CFV5_9BACT</name>
<sequence>MTSKRKTKQLRWLVTRLMLAMTMVMPASMWAQESVMYTVYNDGTLTFKYGEKKGSGTLYDVPTYYSTAPGWSAYSSSIKTVVFDESFINAQPKSCYKWFDNCSNLTSIIDIKYLNTAKVTNMSRMFRDCKKLSSLDLSKFDTSNVKDMSYMFNNCQNLTSLDLSKFDTSNVKDMSYMFNNCQNLTSLDLSNFKTANVTNMYQMFYNCSNLTSLDLLSFNTANVTTMEQMFSGCSKLTNLDLSSFNTANVTTMKQMFSGCSGLTSLNLSSFNTAKVTTMEHMFNGCKGLKDLNLSSFKTANVTTMKQMFYYCSGLTSLNLSNFDTANVTTMEQMFSGCSGLTSLNLSSFNTAKVTNMYQMFYNCSNLTSLDLPSFNTANVTTMEQMFYGCSSLTSLDLSNYDNSNVTTMKQMFSGCSGLTSLNLSNFKTANVTEMYRMFFDCSGLKDLDLSSFNTAKVTTMGQMFFGCSSLKTIYVSDDFTTDHTSSYWNMFYNCSKLVGAASYSEDKTAKDMANYNTGYFKTYFTLGENKVELCGEQLTTNSLNLNLTGDNDFVAHAPFTANTATYSRDLSSSESTWFSLCLPFAYTPDNFNFTAYQLQSASADAVEIEEITGEIVAGTPVLFKFKYGVKKEINISAPGANIVKAPVEGATVIDTDGSSLQLCGTYQTKTFSTEDGNAFILLNNKLMNPAKMLDKGVTKVGVKPFRAYMTLTASAGATSVPASARAFSIGRGGEGNEGTTAIDLLNSVATDDAEYYDINGRRLDAPAKGVNIVRRGNKTIKLIIK</sequence>
<keyword evidence="3" id="KW-1133">Transmembrane helix</keyword>
<dbReference type="InterPro" id="IPR005046">
    <property type="entry name" value="DUF285"/>
</dbReference>
<dbReference type="InterPro" id="IPR011889">
    <property type="entry name" value="Liste_lipo_26"/>
</dbReference>
<evidence type="ECO:0000256" key="1">
    <source>
        <dbReference type="ARBA" id="ARBA00022614"/>
    </source>
</evidence>
<keyword evidence="3" id="KW-0812">Transmembrane</keyword>
<feature type="transmembrane region" description="Helical" evidence="3">
    <location>
        <begin position="12"/>
        <end position="31"/>
    </location>
</feature>
<comment type="caution">
    <text evidence="4">The sequence shown here is derived from an EMBL/GenBank/DDBJ whole genome shotgun (WGS) entry which is preliminary data.</text>
</comment>
<keyword evidence="5" id="KW-1185">Reference proteome</keyword>
<dbReference type="PANTHER" id="PTHR46652">
    <property type="entry name" value="LEUCINE-RICH REPEAT AND IQ DOMAIN-CONTAINING PROTEIN 1-RELATED"/>
    <property type="match status" value="1"/>
</dbReference>
<protein>
    <submittedName>
        <fullName evidence="4">BspA family leucine-rich repeat surface protein</fullName>
    </submittedName>
</protein>
<evidence type="ECO:0000256" key="2">
    <source>
        <dbReference type="ARBA" id="ARBA00022737"/>
    </source>
</evidence>
<accession>A0ABS9CFV5</accession>
<evidence type="ECO:0000313" key="4">
    <source>
        <dbReference type="EMBL" id="MCF2562821.1"/>
    </source>
</evidence>
<dbReference type="Proteomes" id="UP001200470">
    <property type="component" value="Unassembled WGS sequence"/>
</dbReference>
<proteinExistence type="predicted"/>
<dbReference type="Gene3D" id="3.80.10.10">
    <property type="entry name" value="Ribonuclease Inhibitor"/>
    <property type="match status" value="4"/>
</dbReference>
<dbReference type="InterPro" id="IPR032675">
    <property type="entry name" value="LRR_dom_sf"/>
</dbReference>
<dbReference type="Pfam" id="PF03382">
    <property type="entry name" value="DUF285"/>
    <property type="match status" value="2"/>
</dbReference>
<dbReference type="InterPro" id="IPR050836">
    <property type="entry name" value="SDS22/Internalin_LRR"/>
</dbReference>
<keyword evidence="2" id="KW-0677">Repeat</keyword>
<reference evidence="4 5" key="1">
    <citation type="submission" date="2020-12" db="EMBL/GenBank/DDBJ databases">
        <title>Whole genome sequences of gut porcine anaerobes.</title>
        <authorList>
            <person name="Kubasova T."/>
            <person name="Jahodarova E."/>
            <person name="Rychlik I."/>
        </authorList>
    </citation>
    <scope>NUCLEOTIDE SEQUENCE [LARGE SCALE GENOMIC DNA]</scope>
    <source>
        <strain evidence="4 5">An925</strain>
    </source>
</reference>
<dbReference type="EMBL" id="JADYTN010000002">
    <property type="protein sequence ID" value="MCF2562821.1"/>
    <property type="molecule type" value="Genomic_DNA"/>
</dbReference>
<dbReference type="InterPro" id="IPR026906">
    <property type="entry name" value="LRR_5"/>
</dbReference>
<evidence type="ECO:0000256" key="3">
    <source>
        <dbReference type="SAM" id="Phobius"/>
    </source>
</evidence>
<evidence type="ECO:0000313" key="5">
    <source>
        <dbReference type="Proteomes" id="UP001200470"/>
    </source>
</evidence>
<dbReference type="NCBIfam" id="TIGR02167">
    <property type="entry name" value="Liste_lipo_26"/>
    <property type="match status" value="14"/>
</dbReference>
<dbReference type="RefSeq" id="WP_301637373.1">
    <property type="nucleotide sequence ID" value="NZ_JADYTN010000002.1"/>
</dbReference>
<gene>
    <name evidence="4" type="ORF">I6E12_01640</name>
</gene>